<evidence type="ECO:0000313" key="4">
    <source>
        <dbReference type="Proteomes" id="UP001344658"/>
    </source>
</evidence>
<keyword evidence="4" id="KW-1185">Reference proteome</keyword>
<feature type="transmembrane region" description="Helical" evidence="1">
    <location>
        <begin position="165"/>
        <end position="189"/>
    </location>
</feature>
<dbReference type="RefSeq" id="WP_330796520.1">
    <property type="nucleotide sequence ID" value="NZ_JAZEWV010000013.1"/>
</dbReference>
<gene>
    <name evidence="3" type="ORF">V2S66_17625</name>
</gene>
<protein>
    <submittedName>
        <fullName evidence="3">DUF4129 domain-containing protein</fullName>
    </submittedName>
</protein>
<reference evidence="3 4" key="1">
    <citation type="submission" date="2023-12" db="EMBL/GenBank/DDBJ databases">
        <title>Streptomyces sp. V4-01.</title>
        <authorList>
            <person name="Somphong A."/>
            <person name="Phongsopitanun W."/>
        </authorList>
    </citation>
    <scope>NUCLEOTIDE SEQUENCE [LARGE SCALE GENOMIC DNA]</scope>
    <source>
        <strain evidence="3 4">V4-01</strain>
    </source>
</reference>
<comment type="caution">
    <text evidence="3">The sequence shown here is derived from an EMBL/GenBank/DDBJ whole genome shotgun (WGS) entry which is preliminary data.</text>
</comment>
<organism evidence="3 4">
    <name type="scientific">Actinacidiphila polyblastidii</name>
    <dbReference type="NCBI Taxonomy" id="3110430"/>
    <lineage>
        <taxon>Bacteria</taxon>
        <taxon>Bacillati</taxon>
        <taxon>Actinomycetota</taxon>
        <taxon>Actinomycetes</taxon>
        <taxon>Kitasatosporales</taxon>
        <taxon>Streptomycetaceae</taxon>
        <taxon>Actinacidiphila</taxon>
    </lineage>
</organism>
<dbReference type="EMBL" id="JAZEWV010000013">
    <property type="protein sequence ID" value="MEE4543782.1"/>
    <property type="molecule type" value="Genomic_DNA"/>
</dbReference>
<feature type="transmembrane region" description="Helical" evidence="1">
    <location>
        <begin position="20"/>
        <end position="41"/>
    </location>
</feature>
<keyword evidence="1" id="KW-0812">Transmembrane</keyword>
<feature type="transmembrane region" description="Helical" evidence="1">
    <location>
        <begin position="97"/>
        <end position="122"/>
    </location>
</feature>
<proteinExistence type="predicted"/>
<evidence type="ECO:0000313" key="3">
    <source>
        <dbReference type="EMBL" id="MEE4543782.1"/>
    </source>
</evidence>
<name>A0ABU7PD90_9ACTN</name>
<feature type="domain" description="Protein-glutamine gamma-glutamyltransferase-like C-terminal" evidence="2">
    <location>
        <begin position="239"/>
        <end position="307"/>
    </location>
</feature>
<keyword evidence="1" id="KW-0472">Membrane</keyword>
<accession>A0ABU7PD90</accession>
<feature type="transmembrane region" description="Helical" evidence="1">
    <location>
        <begin position="53"/>
        <end position="76"/>
    </location>
</feature>
<evidence type="ECO:0000256" key="1">
    <source>
        <dbReference type="SAM" id="Phobius"/>
    </source>
</evidence>
<sequence length="325" mass="33624">MGWEKPTDADRRSAAAGAGAAATAALAVVVIAGVVLGAVLLRPDGHLFVRGHGLLGGNVAIAVGLAALALVGGLLLHGRLQELSSDGRELSPVEQRLADATGYVTMFAPFAVSLLLLAMHAFHTSGGSDHGSNTPTPIATGTAVATQTATMTPPPHLRHTHHYGLVRILTGIAIALAAALVVVAGVFLWRQVRRMAPHEAQEPYDAVDDDERELLAQAVDSGRRALLAGDDPRAAVIACYAAMEESLAASGVVRRASDSPQDLLERAVAKGLPAGDAAADLTALFREARYSRHPMDAGHRERAQAALTAIADRLEALAPATEGTS</sequence>
<dbReference type="Proteomes" id="UP001344658">
    <property type="component" value="Unassembled WGS sequence"/>
</dbReference>
<evidence type="ECO:0000259" key="2">
    <source>
        <dbReference type="Pfam" id="PF13559"/>
    </source>
</evidence>
<dbReference type="Pfam" id="PF13559">
    <property type="entry name" value="DUF4129"/>
    <property type="match status" value="1"/>
</dbReference>
<dbReference type="InterPro" id="IPR025403">
    <property type="entry name" value="TgpA-like_C"/>
</dbReference>
<keyword evidence="1" id="KW-1133">Transmembrane helix</keyword>